<reference evidence="2" key="2">
    <citation type="submission" date="2018-03" db="EMBL/GenBank/DDBJ databases">
        <title>The Triticum urartu genome reveals the dynamic nature of wheat genome evolution.</title>
        <authorList>
            <person name="Ling H."/>
            <person name="Ma B."/>
            <person name="Shi X."/>
            <person name="Liu H."/>
            <person name="Dong L."/>
            <person name="Sun H."/>
            <person name="Cao Y."/>
            <person name="Gao Q."/>
            <person name="Zheng S."/>
            <person name="Li Y."/>
            <person name="Yu Y."/>
            <person name="Du H."/>
            <person name="Qi M."/>
            <person name="Li Y."/>
            <person name="Yu H."/>
            <person name="Cui Y."/>
            <person name="Wang N."/>
            <person name="Chen C."/>
            <person name="Wu H."/>
            <person name="Zhao Y."/>
            <person name="Zhang J."/>
            <person name="Li Y."/>
            <person name="Zhou W."/>
            <person name="Zhang B."/>
            <person name="Hu W."/>
            <person name="Eijk M."/>
            <person name="Tang J."/>
            <person name="Witsenboer H."/>
            <person name="Zhao S."/>
            <person name="Li Z."/>
            <person name="Zhang A."/>
            <person name="Wang D."/>
            <person name="Liang C."/>
        </authorList>
    </citation>
    <scope>NUCLEOTIDE SEQUENCE [LARGE SCALE GENOMIC DNA]</scope>
    <source>
        <strain evidence="2">cv. G1812</strain>
    </source>
</reference>
<evidence type="ECO:0000256" key="1">
    <source>
        <dbReference type="SAM" id="SignalP"/>
    </source>
</evidence>
<dbReference type="Proteomes" id="UP000015106">
    <property type="component" value="Chromosome 7"/>
</dbReference>
<organism evidence="2 3">
    <name type="scientific">Triticum urartu</name>
    <name type="common">Red wild einkorn</name>
    <name type="synonym">Crithodium urartu</name>
    <dbReference type="NCBI Taxonomy" id="4572"/>
    <lineage>
        <taxon>Eukaryota</taxon>
        <taxon>Viridiplantae</taxon>
        <taxon>Streptophyta</taxon>
        <taxon>Embryophyta</taxon>
        <taxon>Tracheophyta</taxon>
        <taxon>Spermatophyta</taxon>
        <taxon>Magnoliopsida</taxon>
        <taxon>Liliopsida</taxon>
        <taxon>Poales</taxon>
        <taxon>Poaceae</taxon>
        <taxon>BOP clade</taxon>
        <taxon>Pooideae</taxon>
        <taxon>Triticodae</taxon>
        <taxon>Triticeae</taxon>
        <taxon>Triticinae</taxon>
        <taxon>Triticum</taxon>
    </lineage>
</organism>
<evidence type="ECO:0000313" key="3">
    <source>
        <dbReference type="Proteomes" id="UP000015106"/>
    </source>
</evidence>
<dbReference type="AlphaFoldDB" id="A0A8R7V6Y2"/>
<sequence>MLKDELLLFLMLAHCCSLLTSPKISSWSRQLHMMKPLILVVYHTLSNRTKNRKINFHNSILHIFQKYGHLLHSALALVFLSNKFLSVEFVQDMHCA</sequence>
<accession>A0A8R7V6Y2</accession>
<name>A0A8R7V6Y2_TRIUA</name>
<evidence type="ECO:0008006" key="4">
    <source>
        <dbReference type="Google" id="ProtNLM"/>
    </source>
</evidence>
<keyword evidence="1" id="KW-0732">Signal</keyword>
<feature type="chain" id="PRO_5035873211" description="Secreted protein" evidence="1">
    <location>
        <begin position="19"/>
        <end position="96"/>
    </location>
</feature>
<evidence type="ECO:0000313" key="2">
    <source>
        <dbReference type="EnsemblPlants" id="TuG1812G0700003358.01.T06"/>
    </source>
</evidence>
<protein>
    <recommendedName>
        <fullName evidence="4">Secreted protein</fullName>
    </recommendedName>
</protein>
<reference evidence="2" key="3">
    <citation type="submission" date="2022-06" db="UniProtKB">
        <authorList>
            <consortium name="EnsemblPlants"/>
        </authorList>
    </citation>
    <scope>IDENTIFICATION</scope>
</reference>
<reference evidence="3" key="1">
    <citation type="journal article" date="2013" name="Nature">
        <title>Draft genome of the wheat A-genome progenitor Triticum urartu.</title>
        <authorList>
            <person name="Ling H.Q."/>
            <person name="Zhao S."/>
            <person name="Liu D."/>
            <person name="Wang J."/>
            <person name="Sun H."/>
            <person name="Zhang C."/>
            <person name="Fan H."/>
            <person name="Li D."/>
            <person name="Dong L."/>
            <person name="Tao Y."/>
            <person name="Gao C."/>
            <person name="Wu H."/>
            <person name="Li Y."/>
            <person name="Cui Y."/>
            <person name="Guo X."/>
            <person name="Zheng S."/>
            <person name="Wang B."/>
            <person name="Yu K."/>
            <person name="Liang Q."/>
            <person name="Yang W."/>
            <person name="Lou X."/>
            <person name="Chen J."/>
            <person name="Feng M."/>
            <person name="Jian J."/>
            <person name="Zhang X."/>
            <person name="Luo G."/>
            <person name="Jiang Y."/>
            <person name="Liu J."/>
            <person name="Wang Z."/>
            <person name="Sha Y."/>
            <person name="Zhang B."/>
            <person name="Wu H."/>
            <person name="Tang D."/>
            <person name="Shen Q."/>
            <person name="Xue P."/>
            <person name="Zou S."/>
            <person name="Wang X."/>
            <person name="Liu X."/>
            <person name="Wang F."/>
            <person name="Yang Y."/>
            <person name="An X."/>
            <person name="Dong Z."/>
            <person name="Zhang K."/>
            <person name="Zhang X."/>
            <person name="Luo M.C."/>
            <person name="Dvorak J."/>
            <person name="Tong Y."/>
            <person name="Wang J."/>
            <person name="Yang H."/>
            <person name="Li Z."/>
            <person name="Wang D."/>
            <person name="Zhang A."/>
            <person name="Wang J."/>
        </authorList>
    </citation>
    <scope>NUCLEOTIDE SEQUENCE</scope>
    <source>
        <strain evidence="3">cv. G1812</strain>
    </source>
</reference>
<dbReference type="Gramene" id="TuG1812G0700003358.01.T06">
    <property type="protein sequence ID" value="TuG1812G0700003358.01.T06"/>
    <property type="gene ID" value="TuG1812G0700003358.01"/>
</dbReference>
<dbReference type="EnsemblPlants" id="TuG1812G0700003358.01.T06">
    <property type="protein sequence ID" value="TuG1812G0700003358.01.T06"/>
    <property type="gene ID" value="TuG1812G0700003358.01"/>
</dbReference>
<keyword evidence="3" id="KW-1185">Reference proteome</keyword>
<proteinExistence type="predicted"/>
<feature type="signal peptide" evidence="1">
    <location>
        <begin position="1"/>
        <end position="18"/>
    </location>
</feature>